<feature type="signal peptide" evidence="3">
    <location>
        <begin position="1"/>
        <end position="30"/>
    </location>
</feature>
<feature type="compositionally biased region" description="Polar residues" evidence="1">
    <location>
        <begin position="488"/>
        <end position="506"/>
    </location>
</feature>
<comment type="caution">
    <text evidence="5">The sequence shown here is derived from an EMBL/GenBank/DDBJ whole genome shotgun (WGS) entry which is preliminary data.</text>
</comment>
<reference evidence="4 6" key="1">
    <citation type="submission" date="2021-11" db="EMBL/GenBank/DDBJ databases">
        <authorList>
            <person name="Islam A."/>
            <person name="Islam S."/>
            <person name="Flora M.S."/>
            <person name="Rahman M."/>
            <person name="Ziaur R.M."/>
            <person name="Epstein J.H."/>
            <person name="Hassan M."/>
            <person name="Klassen M."/>
            <person name="Woodard K."/>
            <person name="Webb A."/>
            <person name="Webby R.J."/>
            <person name="El Zowalaty M.E."/>
        </authorList>
    </citation>
    <scope>NUCLEOTIDE SEQUENCE [LARGE SCALE GENOMIC DNA]</scope>
    <source>
        <strain evidence="4">Pf1</strain>
    </source>
</reference>
<dbReference type="AlphaFoldDB" id="A0AAV0T0G0"/>
<proteinExistence type="predicted"/>
<organism evidence="5 7">
    <name type="scientific">Peronospora farinosa</name>
    <dbReference type="NCBI Taxonomy" id="134698"/>
    <lineage>
        <taxon>Eukaryota</taxon>
        <taxon>Sar</taxon>
        <taxon>Stramenopiles</taxon>
        <taxon>Oomycota</taxon>
        <taxon>Peronosporomycetes</taxon>
        <taxon>Peronosporales</taxon>
        <taxon>Peronosporaceae</taxon>
        <taxon>Peronospora</taxon>
    </lineage>
</organism>
<keyword evidence="6" id="KW-1185">Reference proteome</keyword>
<evidence type="ECO:0000256" key="2">
    <source>
        <dbReference type="SAM" id="Phobius"/>
    </source>
</evidence>
<gene>
    <name evidence="4" type="ORF">PFR001_LOCUS1594</name>
    <name evidence="5" type="ORF">PFR002_LOCUS2520</name>
</gene>
<feature type="compositionally biased region" description="Low complexity" evidence="1">
    <location>
        <begin position="191"/>
        <end position="206"/>
    </location>
</feature>
<feature type="region of interest" description="Disordered" evidence="1">
    <location>
        <begin position="328"/>
        <end position="413"/>
    </location>
</feature>
<dbReference type="EMBL" id="CAKLBC010000334">
    <property type="protein sequence ID" value="CAH0485933.1"/>
    <property type="molecule type" value="Genomic_DNA"/>
</dbReference>
<evidence type="ECO:0000256" key="3">
    <source>
        <dbReference type="SAM" id="SignalP"/>
    </source>
</evidence>
<feature type="region of interest" description="Disordered" evidence="1">
    <location>
        <begin position="427"/>
        <end position="506"/>
    </location>
</feature>
<keyword evidence="2" id="KW-0812">Transmembrane</keyword>
<keyword evidence="3" id="KW-0732">Signal</keyword>
<feature type="compositionally biased region" description="Polar residues" evidence="1">
    <location>
        <begin position="142"/>
        <end position="160"/>
    </location>
</feature>
<evidence type="ECO:0000313" key="7">
    <source>
        <dbReference type="Proteomes" id="UP001159659"/>
    </source>
</evidence>
<feature type="transmembrane region" description="Helical" evidence="2">
    <location>
        <begin position="219"/>
        <end position="240"/>
    </location>
</feature>
<name>A0AAV0T0G0_9STRA</name>
<dbReference type="EMBL" id="CANTFK010000285">
    <property type="protein sequence ID" value="CAI5712209.1"/>
    <property type="molecule type" value="Genomic_DNA"/>
</dbReference>
<feature type="chain" id="PRO_5043393021" evidence="3">
    <location>
        <begin position="31"/>
        <end position="506"/>
    </location>
</feature>
<evidence type="ECO:0000313" key="6">
    <source>
        <dbReference type="Proteomes" id="UP001157938"/>
    </source>
</evidence>
<evidence type="ECO:0000256" key="1">
    <source>
        <dbReference type="SAM" id="MobiDB-lite"/>
    </source>
</evidence>
<accession>A0AAV0T0G0</accession>
<feature type="compositionally biased region" description="Low complexity" evidence="1">
    <location>
        <begin position="381"/>
        <end position="413"/>
    </location>
</feature>
<dbReference type="Proteomes" id="UP001159659">
    <property type="component" value="Unassembled WGS sequence"/>
</dbReference>
<reference evidence="5" key="2">
    <citation type="submission" date="2022-12" db="EMBL/GenBank/DDBJ databases">
        <authorList>
            <person name="Webb A."/>
        </authorList>
    </citation>
    <scope>NUCLEOTIDE SEQUENCE</scope>
    <source>
        <strain evidence="5">Pf2</strain>
    </source>
</reference>
<keyword evidence="2" id="KW-0472">Membrane</keyword>
<protein>
    <submittedName>
        <fullName evidence="5">Uncharacterized protein</fullName>
    </submittedName>
</protein>
<dbReference type="Proteomes" id="UP001157938">
    <property type="component" value="Unassembled WGS sequence"/>
</dbReference>
<feature type="region of interest" description="Disordered" evidence="1">
    <location>
        <begin position="141"/>
        <end position="206"/>
    </location>
</feature>
<keyword evidence="2" id="KW-1133">Transmembrane helix</keyword>
<evidence type="ECO:0000313" key="4">
    <source>
        <dbReference type="EMBL" id="CAH0485933.1"/>
    </source>
</evidence>
<sequence length="506" mass="53123">MFRLFVQWRLVFVAALALMTITSPNIGVQAQDVGAVVTPSPEVTAAAIVADASASTDPPATVAPAQATEPVPVTEAPAVQSTPEVAKAATTPVVTEAVKTTTTPASSPPVTKDPIKPVAPIAARVSTDVLTTLPPAVAPSVPQVTAQSTATIPSGSTSPRSDIRDNEFENNLSVSEADSIIRGSGGDGPTSASSLSSSSNSDSESITGTQTEFFTTETVVFFMLGGIGLTIIMSLLFVFWRNRNSENPDLGTPVASDTSTITFPAASMPSIVAPTARELSAWKASGSTFTSRDLPLSANARAKLNAITRLSTEYDMANRHSHVTGLSMHGSMTQTPPAFRETSESSEQSFSIRGYSELSIHHANDLETETPVMTYERDSGSDGYSSGDRYSASGKYSASSRLSSDPGRSSSGWSQVQAVKNLDIHRYSSTSSTSSSIVARNLNPASSGNQDHPPGTDTPDTKDSTTSRTDVPNWYSVIESPTDIGKYTASSLESDTISNARESYEL</sequence>
<evidence type="ECO:0000313" key="5">
    <source>
        <dbReference type="EMBL" id="CAI5712209.1"/>
    </source>
</evidence>